<organism evidence="1 2">
    <name type="scientific">Bauhinia variegata</name>
    <name type="common">Purple orchid tree</name>
    <name type="synonym">Phanera variegata</name>
    <dbReference type="NCBI Taxonomy" id="167791"/>
    <lineage>
        <taxon>Eukaryota</taxon>
        <taxon>Viridiplantae</taxon>
        <taxon>Streptophyta</taxon>
        <taxon>Embryophyta</taxon>
        <taxon>Tracheophyta</taxon>
        <taxon>Spermatophyta</taxon>
        <taxon>Magnoliopsida</taxon>
        <taxon>eudicotyledons</taxon>
        <taxon>Gunneridae</taxon>
        <taxon>Pentapetalae</taxon>
        <taxon>rosids</taxon>
        <taxon>fabids</taxon>
        <taxon>Fabales</taxon>
        <taxon>Fabaceae</taxon>
        <taxon>Cercidoideae</taxon>
        <taxon>Cercideae</taxon>
        <taxon>Bauhiniinae</taxon>
        <taxon>Bauhinia</taxon>
    </lineage>
</organism>
<proteinExistence type="predicted"/>
<gene>
    <name evidence="1" type="ORF">L6164_002991</name>
</gene>
<keyword evidence="2" id="KW-1185">Reference proteome</keyword>
<name>A0ACB9Q2M8_BAUVA</name>
<reference evidence="1 2" key="1">
    <citation type="journal article" date="2022" name="DNA Res.">
        <title>Chromosomal-level genome assembly of the orchid tree Bauhinia variegata (Leguminosae; Cercidoideae) supports the allotetraploid origin hypothesis of Bauhinia.</title>
        <authorList>
            <person name="Zhong Y."/>
            <person name="Chen Y."/>
            <person name="Zheng D."/>
            <person name="Pang J."/>
            <person name="Liu Y."/>
            <person name="Luo S."/>
            <person name="Meng S."/>
            <person name="Qian L."/>
            <person name="Wei D."/>
            <person name="Dai S."/>
            <person name="Zhou R."/>
        </authorList>
    </citation>
    <scope>NUCLEOTIDE SEQUENCE [LARGE SCALE GENOMIC DNA]</scope>
    <source>
        <strain evidence="1">BV-YZ2020</strain>
    </source>
</reference>
<sequence>MKNCIKEVLETERGKEMKRNAMKWKALAIKAFEDGGSSHKNIEEFVKHLAPSPNPKVEEHKINFFFY</sequence>
<dbReference type="EMBL" id="CM039427">
    <property type="protein sequence ID" value="KAI4354091.1"/>
    <property type="molecule type" value="Genomic_DNA"/>
</dbReference>
<comment type="caution">
    <text evidence="1">The sequence shown here is derived from an EMBL/GenBank/DDBJ whole genome shotgun (WGS) entry which is preliminary data.</text>
</comment>
<accession>A0ACB9Q2M8</accession>
<evidence type="ECO:0000313" key="1">
    <source>
        <dbReference type="EMBL" id="KAI4354091.1"/>
    </source>
</evidence>
<dbReference type="Proteomes" id="UP000828941">
    <property type="component" value="Chromosome 2"/>
</dbReference>
<protein>
    <submittedName>
        <fullName evidence="1">Uncharacterized protein</fullName>
    </submittedName>
</protein>
<evidence type="ECO:0000313" key="2">
    <source>
        <dbReference type="Proteomes" id="UP000828941"/>
    </source>
</evidence>